<dbReference type="SUPFAM" id="SSF111369">
    <property type="entry name" value="HlyD-like secretion proteins"/>
    <property type="match status" value="1"/>
</dbReference>
<dbReference type="AlphaFoldDB" id="A9DAL6"/>
<proteinExistence type="inferred from homology"/>
<dbReference type="PANTHER" id="PTHR30469:SF11">
    <property type="entry name" value="BLL4320 PROTEIN"/>
    <property type="match status" value="1"/>
</dbReference>
<dbReference type="InterPro" id="IPR058625">
    <property type="entry name" value="MdtA-like_BSH"/>
</dbReference>
<dbReference type="EMBL" id="ABIA03000002">
    <property type="protein sequence ID" value="EDQ32594.1"/>
    <property type="molecule type" value="Genomic_DNA"/>
</dbReference>
<gene>
    <name evidence="5" type="ORF">HPDFL43_03586</name>
</gene>
<dbReference type="Pfam" id="PF25876">
    <property type="entry name" value="HH_MFP_RND"/>
    <property type="match status" value="1"/>
</dbReference>
<feature type="domain" description="Multidrug resistance protein MdtA-like barrel-sandwich hybrid" evidence="4">
    <location>
        <begin position="94"/>
        <end position="221"/>
    </location>
</feature>
<comment type="caution">
    <text evidence="5">The sequence shown here is derived from an EMBL/GenBank/DDBJ whole genome shotgun (WGS) entry which is preliminary data.</text>
</comment>
<dbReference type="STRING" id="411684.HPDFL43_03586"/>
<organism evidence="5 6">
    <name type="scientific">Hoeflea phototrophica (strain DSM 17068 / NCIMB 14078 / DFL-43)</name>
    <dbReference type="NCBI Taxonomy" id="411684"/>
    <lineage>
        <taxon>Bacteria</taxon>
        <taxon>Pseudomonadati</taxon>
        <taxon>Pseudomonadota</taxon>
        <taxon>Alphaproteobacteria</taxon>
        <taxon>Hyphomicrobiales</taxon>
        <taxon>Rhizobiaceae</taxon>
        <taxon>Hoeflea</taxon>
    </lineage>
</organism>
<dbReference type="Gene3D" id="2.40.50.100">
    <property type="match status" value="1"/>
</dbReference>
<keyword evidence="2" id="KW-0812">Transmembrane</keyword>
<evidence type="ECO:0000313" key="6">
    <source>
        <dbReference type="Proteomes" id="UP000004291"/>
    </source>
</evidence>
<dbReference type="OrthoDB" id="9813967at2"/>
<evidence type="ECO:0000256" key="1">
    <source>
        <dbReference type="ARBA" id="ARBA00009477"/>
    </source>
</evidence>
<feature type="transmembrane region" description="Helical" evidence="2">
    <location>
        <begin position="21"/>
        <end position="43"/>
    </location>
</feature>
<keyword evidence="2" id="KW-0472">Membrane</keyword>
<evidence type="ECO:0000259" key="3">
    <source>
        <dbReference type="Pfam" id="PF25876"/>
    </source>
</evidence>
<keyword evidence="2" id="KW-1133">Transmembrane helix</keyword>
<dbReference type="GO" id="GO:1990281">
    <property type="term" value="C:efflux pump complex"/>
    <property type="evidence" value="ECO:0007669"/>
    <property type="project" value="TreeGrafter"/>
</dbReference>
<dbReference type="GO" id="GO:0015562">
    <property type="term" value="F:efflux transmembrane transporter activity"/>
    <property type="evidence" value="ECO:0007669"/>
    <property type="project" value="TreeGrafter"/>
</dbReference>
<sequence>MQNATTGTDKPRTVARRVLSAVVTLGFIGLAGGLVSLGVSVIADRASAVAEVDSAPLVTVRIQPLNYVDSYQIERHFVGQIEPQQQTDIAFEQGGAVLQVLVDDGDLIAAGDRIAVLDTQLLEAETARLQASRAALEAQAELSRRTTSRQTELQEQGFSSVQSLDQASFTLAEVSARIAEVDAALATNRIQIEKAEISSPFAGRVVARHIDEGTTVAGGQPVISLLEHAGPEFRAGIDPSLAPLLADANGLTVEIEGRAVEAQLISLAPNIDPVTRTRIARFALEDDEATVFGQTGSLVVNQTIPERGAWLPVPALQEGMRGLWQVMTVEGEPDSGNLVISPQAVEIVYAGQDRAFVRGTFEDGARLVLDGPHRVVPGQRVEIIEAGN</sequence>
<dbReference type="Pfam" id="PF25917">
    <property type="entry name" value="BSH_RND"/>
    <property type="match status" value="1"/>
</dbReference>
<name>A9DAL6_HOEPD</name>
<evidence type="ECO:0000256" key="2">
    <source>
        <dbReference type="SAM" id="Phobius"/>
    </source>
</evidence>
<dbReference type="Proteomes" id="UP000004291">
    <property type="component" value="Chromosome"/>
</dbReference>
<reference evidence="5 6" key="1">
    <citation type="submission" date="2007-10" db="EMBL/GenBank/DDBJ databases">
        <authorList>
            <person name="Wagner-Dobler I."/>
            <person name="Ferriera S."/>
            <person name="Johnson J."/>
            <person name="Kravitz S."/>
            <person name="Beeson K."/>
            <person name="Sutton G."/>
            <person name="Rogers Y.-H."/>
            <person name="Friedman R."/>
            <person name="Frazier M."/>
            <person name="Venter J.C."/>
        </authorList>
    </citation>
    <scope>NUCLEOTIDE SEQUENCE [LARGE SCALE GENOMIC DNA]</scope>
    <source>
        <strain evidence="5 6">DFL-43</strain>
    </source>
</reference>
<dbReference type="InterPro" id="IPR006143">
    <property type="entry name" value="RND_pump_MFP"/>
</dbReference>
<reference evidence="5 6" key="2">
    <citation type="submission" date="2012-06" db="EMBL/GenBank/DDBJ databases">
        <authorList>
            <person name="Fiebig A."/>
        </authorList>
    </citation>
    <scope>NUCLEOTIDE SEQUENCE [LARGE SCALE GENOMIC DNA]</scope>
    <source>
        <strain evidence="5 6">DFL-43</strain>
    </source>
</reference>
<evidence type="ECO:0000259" key="4">
    <source>
        <dbReference type="Pfam" id="PF25917"/>
    </source>
</evidence>
<keyword evidence="6" id="KW-1185">Reference proteome</keyword>
<dbReference type="HOGENOM" id="CLU_018816_1_0_5"/>
<dbReference type="InterPro" id="IPR058624">
    <property type="entry name" value="MdtA-like_HH"/>
</dbReference>
<dbReference type="PANTHER" id="PTHR30469">
    <property type="entry name" value="MULTIDRUG RESISTANCE PROTEIN MDTA"/>
    <property type="match status" value="1"/>
</dbReference>
<feature type="domain" description="Multidrug resistance protein MdtA-like alpha-helical hairpin" evidence="3">
    <location>
        <begin position="127"/>
        <end position="192"/>
    </location>
</feature>
<dbReference type="Gene3D" id="1.10.287.470">
    <property type="entry name" value="Helix hairpin bin"/>
    <property type="match status" value="1"/>
</dbReference>
<dbReference type="eggNOG" id="COG0845">
    <property type="taxonomic scope" value="Bacteria"/>
</dbReference>
<protein>
    <submittedName>
        <fullName evidence="5">RND family efflux transporter, MFP subunit</fullName>
    </submittedName>
</protein>
<evidence type="ECO:0000313" key="5">
    <source>
        <dbReference type="EMBL" id="EDQ32594.1"/>
    </source>
</evidence>
<comment type="similarity">
    <text evidence="1">Belongs to the membrane fusion protein (MFP) (TC 8.A.1) family.</text>
</comment>
<dbReference type="NCBIfam" id="TIGR01730">
    <property type="entry name" value="RND_mfp"/>
    <property type="match status" value="1"/>
</dbReference>
<dbReference type="RefSeq" id="WP_007196508.1">
    <property type="nucleotide sequence ID" value="NZ_CM002917.1"/>
</dbReference>
<accession>A9DAL6</accession>